<accession>A0A8J7HNN6</accession>
<comment type="caution">
    <text evidence="11">The sequence shown here is derived from an EMBL/GenBank/DDBJ whole genome shotgun (WGS) entry which is preliminary data.</text>
</comment>
<keyword evidence="12" id="KW-1185">Reference proteome</keyword>
<organism evidence="11 12">
    <name type="scientific">Amazonocrinis nigriterrae CENA67</name>
    <dbReference type="NCBI Taxonomy" id="2794033"/>
    <lineage>
        <taxon>Bacteria</taxon>
        <taxon>Bacillati</taxon>
        <taxon>Cyanobacteriota</taxon>
        <taxon>Cyanophyceae</taxon>
        <taxon>Nostocales</taxon>
        <taxon>Nostocaceae</taxon>
        <taxon>Amazonocrinis</taxon>
        <taxon>Amazonocrinis nigriterrae</taxon>
    </lineage>
</organism>
<comment type="function">
    <text evidence="9">Catalyzes the attachment of tyrosine to tRNA(Tyr) in a two-step reaction: tyrosine is first activated by ATP to form Tyr-AMP and then transferred to the acceptor end of tRNA(Tyr).</text>
</comment>
<dbReference type="SUPFAM" id="SSF55174">
    <property type="entry name" value="Alpha-L RNA-binding motif"/>
    <property type="match status" value="1"/>
</dbReference>
<keyword evidence="1 9" id="KW-0963">Cytoplasm</keyword>
<protein>
    <recommendedName>
        <fullName evidence="9">Tyrosine--tRNA ligase</fullName>
        <ecNumber evidence="9">6.1.1.1</ecNumber>
    </recommendedName>
    <alternativeName>
        <fullName evidence="9">Tyrosyl-tRNA synthetase</fullName>
        <shortName evidence="9">TyrRS</shortName>
    </alternativeName>
</protein>
<comment type="subunit">
    <text evidence="9">Homodimer.</text>
</comment>
<feature type="short sequence motif" description="'KMSKS' region" evidence="9">
    <location>
        <begin position="235"/>
        <end position="239"/>
    </location>
</feature>
<dbReference type="RefSeq" id="WP_198122799.1">
    <property type="nucleotide sequence ID" value="NZ_JAECZC010000001.1"/>
</dbReference>
<dbReference type="PROSITE" id="PS50889">
    <property type="entry name" value="S4"/>
    <property type="match status" value="1"/>
</dbReference>
<dbReference type="InterPro" id="IPR002307">
    <property type="entry name" value="Tyr-tRNA-ligase"/>
</dbReference>
<keyword evidence="7 9" id="KW-0030">Aminoacyl-tRNA synthetase</keyword>
<dbReference type="EC" id="6.1.1.1" evidence="9"/>
<comment type="catalytic activity">
    <reaction evidence="8 9">
        <text>tRNA(Tyr) + L-tyrosine + ATP = L-tyrosyl-tRNA(Tyr) + AMP + diphosphate + H(+)</text>
        <dbReference type="Rhea" id="RHEA:10220"/>
        <dbReference type="Rhea" id="RHEA-COMP:9706"/>
        <dbReference type="Rhea" id="RHEA-COMP:9707"/>
        <dbReference type="ChEBI" id="CHEBI:15378"/>
        <dbReference type="ChEBI" id="CHEBI:30616"/>
        <dbReference type="ChEBI" id="CHEBI:33019"/>
        <dbReference type="ChEBI" id="CHEBI:58315"/>
        <dbReference type="ChEBI" id="CHEBI:78442"/>
        <dbReference type="ChEBI" id="CHEBI:78536"/>
        <dbReference type="ChEBI" id="CHEBI:456215"/>
        <dbReference type="EC" id="6.1.1.1"/>
    </reaction>
</comment>
<dbReference type="AlphaFoldDB" id="A0A8J7HNN6"/>
<dbReference type="InterPro" id="IPR024088">
    <property type="entry name" value="Tyr-tRNA-ligase_bac-type"/>
</dbReference>
<feature type="binding site" evidence="9">
    <location>
        <position position="238"/>
    </location>
    <ligand>
        <name>ATP</name>
        <dbReference type="ChEBI" id="CHEBI:30616"/>
    </ligand>
</feature>
<dbReference type="Gene3D" id="1.10.240.10">
    <property type="entry name" value="Tyrosyl-Transfer RNA Synthetase"/>
    <property type="match status" value="1"/>
</dbReference>
<evidence type="ECO:0000256" key="6">
    <source>
        <dbReference type="ARBA" id="ARBA00022917"/>
    </source>
</evidence>
<feature type="short sequence motif" description="'HIGH' region" evidence="9">
    <location>
        <begin position="48"/>
        <end position="57"/>
    </location>
</feature>
<dbReference type="Proteomes" id="UP000632766">
    <property type="component" value="Unassembled WGS sequence"/>
</dbReference>
<reference evidence="11 12" key="1">
    <citation type="journal article" date="2021" name="Int. J. Syst. Evol. Microbiol.">
        <title>Amazonocrinis nigriterrae gen. nov., sp. nov., Atlanticothrix silvestris gen. nov., sp. nov. and Dendronalium phyllosphericum gen. nov., sp. nov., nostocacean cyanobacteria from Brazilian environments.</title>
        <authorList>
            <person name="Alvarenga D.O."/>
            <person name="Andreote A.P.D."/>
            <person name="Branco L.H.Z."/>
            <person name="Delbaje E."/>
            <person name="Cruz R.B."/>
            <person name="Varani A.M."/>
            <person name="Fiore M.F."/>
        </authorList>
    </citation>
    <scope>NUCLEOTIDE SEQUENCE [LARGE SCALE GENOMIC DNA]</scope>
    <source>
        <strain evidence="11 12">CENA67</strain>
    </source>
</reference>
<dbReference type="InterPro" id="IPR001412">
    <property type="entry name" value="aa-tRNA-synth_I_CS"/>
</dbReference>
<dbReference type="PROSITE" id="PS00178">
    <property type="entry name" value="AA_TRNA_LIGASE_I"/>
    <property type="match status" value="1"/>
</dbReference>
<dbReference type="GO" id="GO:0003723">
    <property type="term" value="F:RNA binding"/>
    <property type="evidence" value="ECO:0007669"/>
    <property type="project" value="UniProtKB-KW"/>
</dbReference>
<comment type="similarity">
    <text evidence="9">Belongs to the class-I aminoacyl-tRNA synthetase family. TyrS type 2 subfamily.</text>
</comment>
<dbReference type="CDD" id="cd00805">
    <property type="entry name" value="TyrRS_core"/>
    <property type="match status" value="1"/>
</dbReference>
<dbReference type="GO" id="GO:0005524">
    <property type="term" value="F:ATP binding"/>
    <property type="evidence" value="ECO:0007669"/>
    <property type="project" value="UniProtKB-UniRule"/>
</dbReference>
<keyword evidence="5 10" id="KW-0694">RNA-binding</keyword>
<evidence type="ECO:0000256" key="5">
    <source>
        <dbReference type="ARBA" id="ARBA00022884"/>
    </source>
</evidence>
<dbReference type="EMBL" id="JAECZC010000001">
    <property type="protein sequence ID" value="MBH8560748.1"/>
    <property type="molecule type" value="Genomic_DNA"/>
</dbReference>
<evidence type="ECO:0000313" key="12">
    <source>
        <dbReference type="Proteomes" id="UP000632766"/>
    </source>
</evidence>
<evidence type="ECO:0000256" key="1">
    <source>
        <dbReference type="ARBA" id="ARBA00022490"/>
    </source>
</evidence>
<sequence length="398" mass="44336">MTQNFSWLHRGTVEIFPQPTDADSESESLEKRLVTTNRPLRVKYGIDPTGADIHLGHSIPMRKLRAFQDAGHTAVLIIGDFTARIGDPTGKSEVRRQLTEAEVAQNAQSYLDQVRPILDFDTPGRLEVRYNSEWLSQLDLGKIVELLSTMTVGQMLAKEGFAERYKKESPIFIHEFLYPLMQGYDSVAIEADVELGGTDQKFNIAVGRDLQRHFGQKPQFGLLLPILIGTDGVQKMSKSLGNYVALSEHPAQKYQKLQGVPDNQLEQYFELLTDLPLDKLPENPRDRQTLLAWEIVRQYHGEQAANEAKEAAKTGGKEGAVPEFSLTAVAQFPAKLAYILGVSGLCKSTGEGKRKIQEGGVRLDGDRITDADLVFQQPSDLHGKVLQVGKNKFVRLVP</sequence>
<evidence type="ECO:0000256" key="4">
    <source>
        <dbReference type="ARBA" id="ARBA00022840"/>
    </source>
</evidence>
<dbReference type="Gene3D" id="3.40.50.620">
    <property type="entry name" value="HUPs"/>
    <property type="match status" value="1"/>
</dbReference>
<dbReference type="HAMAP" id="MF_02007">
    <property type="entry name" value="Tyr_tRNA_synth_type2"/>
    <property type="match status" value="1"/>
</dbReference>
<evidence type="ECO:0000256" key="2">
    <source>
        <dbReference type="ARBA" id="ARBA00022598"/>
    </source>
</evidence>
<keyword evidence="6 9" id="KW-0648">Protein biosynthesis</keyword>
<dbReference type="InterPro" id="IPR024108">
    <property type="entry name" value="Tyr-tRNA-ligase_bac_2"/>
</dbReference>
<dbReference type="PRINTS" id="PR01040">
    <property type="entry name" value="TRNASYNTHTYR"/>
</dbReference>
<dbReference type="SUPFAM" id="SSF52374">
    <property type="entry name" value="Nucleotidylyl transferase"/>
    <property type="match status" value="1"/>
</dbReference>
<dbReference type="InterPro" id="IPR014729">
    <property type="entry name" value="Rossmann-like_a/b/a_fold"/>
</dbReference>
<dbReference type="Pfam" id="PF00579">
    <property type="entry name" value="tRNA-synt_1b"/>
    <property type="match status" value="1"/>
</dbReference>
<evidence type="ECO:0000256" key="8">
    <source>
        <dbReference type="ARBA" id="ARBA00048248"/>
    </source>
</evidence>
<dbReference type="NCBIfam" id="TIGR00234">
    <property type="entry name" value="tyrS"/>
    <property type="match status" value="1"/>
</dbReference>
<keyword evidence="2 9" id="KW-0436">Ligase</keyword>
<evidence type="ECO:0000256" key="3">
    <source>
        <dbReference type="ARBA" id="ARBA00022741"/>
    </source>
</evidence>
<evidence type="ECO:0000313" key="11">
    <source>
        <dbReference type="EMBL" id="MBH8560748.1"/>
    </source>
</evidence>
<dbReference type="GO" id="GO:0006437">
    <property type="term" value="P:tyrosyl-tRNA aminoacylation"/>
    <property type="evidence" value="ECO:0007669"/>
    <property type="project" value="UniProtKB-UniRule"/>
</dbReference>
<gene>
    <name evidence="9" type="primary">tyrS</name>
    <name evidence="11" type="ORF">I8748_00735</name>
</gene>
<evidence type="ECO:0000256" key="7">
    <source>
        <dbReference type="ARBA" id="ARBA00023146"/>
    </source>
</evidence>
<dbReference type="GO" id="GO:0004831">
    <property type="term" value="F:tyrosine-tRNA ligase activity"/>
    <property type="evidence" value="ECO:0007669"/>
    <property type="project" value="UniProtKB-UniRule"/>
</dbReference>
<dbReference type="PANTHER" id="PTHR11766">
    <property type="entry name" value="TYROSYL-TRNA SYNTHETASE"/>
    <property type="match status" value="1"/>
</dbReference>
<name>A0A8J7HNN6_9NOST</name>
<dbReference type="InterPro" id="IPR036986">
    <property type="entry name" value="S4_RNA-bd_sf"/>
</dbReference>
<dbReference type="InterPro" id="IPR002305">
    <property type="entry name" value="aa-tRNA-synth_Ic"/>
</dbReference>
<evidence type="ECO:0000256" key="10">
    <source>
        <dbReference type="PROSITE-ProRule" id="PRU00182"/>
    </source>
</evidence>
<proteinExistence type="inferred from homology"/>
<comment type="subcellular location">
    <subcellularLocation>
        <location evidence="9">Cytoplasm</location>
    </subcellularLocation>
</comment>
<evidence type="ECO:0000256" key="9">
    <source>
        <dbReference type="HAMAP-Rule" id="MF_02007"/>
    </source>
</evidence>
<dbReference type="GO" id="GO:0005829">
    <property type="term" value="C:cytosol"/>
    <property type="evidence" value="ECO:0007669"/>
    <property type="project" value="TreeGrafter"/>
</dbReference>
<keyword evidence="4 9" id="KW-0067">ATP-binding</keyword>
<keyword evidence="3 9" id="KW-0547">Nucleotide-binding</keyword>
<dbReference type="PANTHER" id="PTHR11766:SF1">
    <property type="entry name" value="TYROSINE--TRNA LIGASE"/>
    <property type="match status" value="1"/>
</dbReference>
<dbReference type="Gene3D" id="3.10.290.10">
    <property type="entry name" value="RNA-binding S4 domain"/>
    <property type="match status" value="1"/>
</dbReference>